<dbReference type="PANTHER" id="PTHR21716">
    <property type="entry name" value="TRANSMEMBRANE PROTEIN"/>
    <property type="match status" value="1"/>
</dbReference>
<dbReference type="Proteomes" id="UP000679307">
    <property type="component" value="Chromosome"/>
</dbReference>
<feature type="region of interest" description="Disordered" evidence="8">
    <location>
        <begin position="362"/>
        <end position="390"/>
    </location>
</feature>
<dbReference type="RefSeq" id="WP_214056738.1">
    <property type="nucleotide sequence ID" value="NZ_BAAAHS010000069.1"/>
</dbReference>
<proteinExistence type="inferred from homology"/>
<evidence type="ECO:0000256" key="1">
    <source>
        <dbReference type="ARBA" id="ARBA00004651"/>
    </source>
</evidence>
<protein>
    <submittedName>
        <fullName evidence="10">Transport protein</fullName>
    </submittedName>
</protein>
<keyword evidence="6 9" id="KW-1133">Transmembrane helix</keyword>
<keyword evidence="7 9" id="KW-0472">Membrane</keyword>
<dbReference type="PANTHER" id="PTHR21716:SF53">
    <property type="entry name" value="PERMEASE PERM-RELATED"/>
    <property type="match status" value="1"/>
</dbReference>
<evidence type="ECO:0000256" key="8">
    <source>
        <dbReference type="SAM" id="MobiDB-lite"/>
    </source>
</evidence>
<feature type="transmembrane region" description="Helical" evidence="9">
    <location>
        <begin position="279"/>
        <end position="303"/>
    </location>
</feature>
<name>A0ABX8EML6_9ACTN</name>
<comment type="similarity">
    <text evidence="2">Belongs to the autoinducer-2 exporter (AI-2E) (TC 2.A.86) family.</text>
</comment>
<evidence type="ECO:0000256" key="9">
    <source>
        <dbReference type="SAM" id="Phobius"/>
    </source>
</evidence>
<evidence type="ECO:0000313" key="11">
    <source>
        <dbReference type="Proteomes" id="UP000679307"/>
    </source>
</evidence>
<evidence type="ECO:0000256" key="4">
    <source>
        <dbReference type="ARBA" id="ARBA00022475"/>
    </source>
</evidence>
<feature type="transmembrane region" description="Helical" evidence="9">
    <location>
        <begin position="254"/>
        <end position="272"/>
    </location>
</feature>
<keyword evidence="5 9" id="KW-0812">Transmembrane</keyword>
<gene>
    <name evidence="10" type="ORF">ENKNEFLB_03760</name>
</gene>
<sequence>MPSSPAPHDRAPEQVRARGGAGVPWGVDLAAAWSWRLLLVAALGWVLVQLVATYAVLVLPLVIAVLLAALADPAVRLLTRWLPRSLAALLVVLLGLVVVGGLLGFVGQQIATGASDLATSAAEGIEQVRTWLVEGPLDADQSQVDDAVATLRDAVASFAGDGALQQALAVGSSAGNAVIGFFLALFALFFFLADGQRIWAWAVRLAPRAARGPVDSSGHVAWTTLTHYVRATVAVALVDAIGITVWAAVLGVPFLAAIFVLTFLGAFIPVVGATLAGAVAVLVALVDGGFTTAVVMLVGVLVVQQVESNLLQPFLMGRFVSVHPLGVLVAVTAGGLVAGVSGALVAVPLVATANAVVLHLAGHDPTEPSAPHPDPHPDPDPDPDPAQETR</sequence>
<feature type="transmembrane region" description="Helical" evidence="9">
    <location>
        <begin position="228"/>
        <end position="248"/>
    </location>
</feature>
<comment type="subcellular location">
    <subcellularLocation>
        <location evidence="1">Cell membrane</location>
        <topology evidence="1">Multi-pass membrane protein</topology>
    </subcellularLocation>
</comment>
<keyword evidence="3" id="KW-0813">Transport</keyword>
<feature type="transmembrane region" description="Helical" evidence="9">
    <location>
        <begin position="87"/>
        <end position="107"/>
    </location>
</feature>
<accession>A0ABX8EML6</accession>
<feature type="transmembrane region" description="Helical" evidence="9">
    <location>
        <begin position="174"/>
        <end position="193"/>
    </location>
</feature>
<dbReference type="Pfam" id="PF01594">
    <property type="entry name" value="AI-2E_transport"/>
    <property type="match status" value="1"/>
</dbReference>
<evidence type="ECO:0000256" key="3">
    <source>
        <dbReference type="ARBA" id="ARBA00022448"/>
    </source>
</evidence>
<evidence type="ECO:0000256" key="6">
    <source>
        <dbReference type="ARBA" id="ARBA00022989"/>
    </source>
</evidence>
<feature type="transmembrane region" description="Helical" evidence="9">
    <location>
        <begin position="54"/>
        <end position="75"/>
    </location>
</feature>
<evidence type="ECO:0000256" key="7">
    <source>
        <dbReference type="ARBA" id="ARBA00023136"/>
    </source>
</evidence>
<evidence type="ECO:0000256" key="2">
    <source>
        <dbReference type="ARBA" id="ARBA00009773"/>
    </source>
</evidence>
<organism evidence="10 11">
    <name type="scientific">Nocardioides aquaticus</name>
    <dbReference type="NCBI Taxonomy" id="160826"/>
    <lineage>
        <taxon>Bacteria</taxon>
        <taxon>Bacillati</taxon>
        <taxon>Actinomycetota</taxon>
        <taxon>Actinomycetes</taxon>
        <taxon>Propionibacteriales</taxon>
        <taxon>Nocardioidaceae</taxon>
        <taxon>Nocardioides</taxon>
    </lineage>
</organism>
<feature type="transmembrane region" description="Helical" evidence="9">
    <location>
        <begin position="323"/>
        <end position="351"/>
    </location>
</feature>
<dbReference type="EMBL" id="CP075371">
    <property type="protein sequence ID" value="QVT81352.1"/>
    <property type="molecule type" value="Genomic_DNA"/>
</dbReference>
<keyword evidence="4" id="KW-1003">Cell membrane</keyword>
<evidence type="ECO:0000256" key="5">
    <source>
        <dbReference type="ARBA" id="ARBA00022692"/>
    </source>
</evidence>
<evidence type="ECO:0000313" key="10">
    <source>
        <dbReference type="EMBL" id="QVT81352.1"/>
    </source>
</evidence>
<dbReference type="InterPro" id="IPR002549">
    <property type="entry name" value="AI-2E-like"/>
</dbReference>
<keyword evidence="11" id="KW-1185">Reference proteome</keyword>
<feature type="compositionally biased region" description="Acidic residues" evidence="8">
    <location>
        <begin position="380"/>
        <end position="390"/>
    </location>
</feature>
<reference evidence="10 11" key="1">
    <citation type="submission" date="2021-05" db="EMBL/GenBank/DDBJ databases">
        <title>Complete genome of Nocardioides aquaticus KCTC 9944T isolated from meromictic and hypersaline Ekho Lake, Antarctica.</title>
        <authorList>
            <person name="Hwang K."/>
            <person name="Kim K.M."/>
            <person name="Choe H."/>
        </authorList>
    </citation>
    <scope>NUCLEOTIDE SEQUENCE [LARGE SCALE GENOMIC DNA]</scope>
    <source>
        <strain evidence="10 11">KCTC 9944</strain>
    </source>
</reference>